<accession>A0ABS4SIA4</accession>
<evidence type="ECO:0000313" key="3">
    <source>
        <dbReference type="Proteomes" id="UP000781958"/>
    </source>
</evidence>
<dbReference type="PANTHER" id="PTHR48209:SF2">
    <property type="entry name" value="FI24008P1"/>
    <property type="match status" value="1"/>
</dbReference>
<feature type="compositionally biased region" description="Acidic residues" evidence="1">
    <location>
        <begin position="272"/>
        <end position="293"/>
    </location>
</feature>
<feature type="compositionally biased region" description="Basic and acidic residues" evidence="1">
    <location>
        <begin position="230"/>
        <end position="250"/>
    </location>
</feature>
<reference evidence="2 3" key="1">
    <citation type="submission" date="2021-03" db="EMBL/GenBank/DDBJ databases">
        <title>Genomic Encyclopedia of Type Strains, Phase III (KMG-III): the genomes of soil and plant-associated and newly described type strains.</title>
        <authorList>
            <person name="Whitman W."/>
        </authorList>
    </citation>
    <scope>NUCLEOTIDE SEQUENCE [LARGE SCALE GENOMIC DNA]</scope>
    <source>
        <strain evidence="2 3">IMMIB AFH-6</strain>
    </source>
</reference>
<protein>
    <submittedName>
        <fullName evidence="2">DNA-directed RNA polymerase subunit RPC12/RpoP</fullName>
    </submittedName>
</protein>
<proteinExistence type="predicted"/>
<feature type="compositionally biased region" description="Acidic residues" evidence="1">
    <location>
        <begin position="487"/>
        <end position="496"/>
    </location>
</feature>
<name>A0ABS4SIA4_9PROT</name>
<feature type="region of interest" description="Disordered" evidence="1">
    <location>
        <begin position="95"/>
        <end position="116"/>
    </location>
</feature>
<dbReference type="GO" id="GO:0000428">
    <property type="term" value="C:DNA-directed RNA polymerase complex"/>
    <property type="evidence" value="ECO:0007669"/>
    <property type="project" value="UniProtKB-KW"/>
</dbReference>
<feature type="compositionally biased region" description="Acidic residues" evidence="1">
    <location>
        <begin position="457"/>
        <end position="468"/>
    </location>
</feature>
<keyword evidence="3" id="KW-1185">Reference proteome</keyword>
<evidence type="ECO:0000313" key="2">
    <source>
        <dbReference type="EMBL" id="MBP2292227.1"/>
    </source>
</evidence>
<keyword evidence="2" id="KW-0804">Transcription</keyword>
<feature type="compositionally biased region" description="Acidic residues" evidence="1">
    <location>
        <begin position="384"/>
        <end position="396"/>
    </location>
</feature>
<feature type="compositionally biased region" description="Acidic residues" evidence="1">
    <location>
        <begin position="420"/>
        <end position="429"/>
    </location>
</feature>
<keyword evidence="2" id="KW-0240">DNA-directed RNA polymerase</keyword>
<feature type="compositionally biased region" description="Basic and acidic residues" evidence="1">
    <location>
        <begin position="299"/>
        <end position="313"/>
    </location>
</feature>
<dbReference type="EMBL" id="JAGINP010000006">
    <property type="protein sequence ID" value="MBP2292227.1"/>
    <property type="molecule type" value="Genomic_DNA"/>
</dbReference>
<comment type="caution">
    <text evidence="2">The sequence shown here is derived from an EMBL/GenBank/DDBJ whole genome shotgun (WGS) entry which is preliminary data.</text>
</comment>
<dbReference type="PANTHER" id="PTHR48209">
    <property type="entry name" value="AGL056WP"/>
    <property type="match status" value="1"/>
</dbReference>
<dbReference type="Proteomes" id="UP000781958">
    <property type="component" value="Unassembled WGS sequence"/>
</dbReference>
<gene>
    <name evidence="2" type="ORF">J2851_001997</name>
</gene>
<feature type="region of interest" description="Disordered" evidence="1">
    <location>
        <begin position="134"/>
        <end position="533"/>
    </location>
</feature>
<feature type="compositionally biased region" description="Acidic residues" evidence="1">
    <location>
        <begin position="335"/>
        <end position="355"/>
    </location>
</feature>
<feature type="compositionally biased region" description="Acidic residues" evidence="1">
    <location>
        <begin position="159"/>
        <end position="186"/>
    </location>
</feature>
<dbReference type="RefSeq" id="WP_209766101.1">
    <property type="nucleotide sequence ID" value="NZ_JAGINP010000006.1"/>
</dbReference>
<evidence type="ECO:0000256" key="1">
    <source>
        <dbReference type="SAM" id="MobiDB-lite"/>
    </source>
</evidence>
<organism evidence="2 3">
    <name type="scientific">Azospirillum rugosum</name>
    <dbReference type="NCBI Taxonomy" id="416170"/>
    <lineage>
        <taxon>Bacteria</taxon>
        <taxon>Pseudomonadati</taxon>
        <taxon>Pseudomonadota</taxon>
        <taxon>Alphaproteobacteria</taxon>
        <taxon>Rhodospirillales</taxon>
        <taxon>Azospirillaceae</taxon>
        <taxon>Azospirillum</taxon>
    </lineage>
</organism>
<sequence length="549" mass="60008">MLYLRDIEVDVDVRCRACGHEGVLPRAAMLRRFGPNYPVLSIAPHYRCSRCDSRDTESRPAPPPMTFAPAAEVEEAPPSFAGPLAALQGLLDAVRSRGDEDEEEHQAPPPAAPEPAIIARPLPSLELEDLIADTTPPEVTGRRPLWEPVSLADMAADLREEDPEEAEPAIHEDEDQGDEDEDEDAAADLPRPFAIADARPERAAPEDDDDPVAHFNRTIAALRGMLGDDDAPRDTARPKEAPHPAAADREDAPEDDEPPRAVPGPLLARSDFEDEDEPSEDETAEDEPSDEDIVAFAIRDPEKAPPRRERVAVPEEQPLDKTIAALRNMVHEAAADPDDEPEDDEDDDAPEDLPDDLTAGWLTERDADEPASPLPHRQPLFVAADDDEEDDQEEEPPAPRKSAQEMDMEEALRALRALVEQEDDDEDDPLPPLPPTPIPLRAGRPTMAELMEQATRDDEDAAEMEDDPADRKPAALFPTPIPLGVAPDEDDDEPLDLVDMVEHRQPAPEPKGAPKGGDKKGGDTGESSSLDKTIAALRSMLELDGKRGR</sequence>